<gene>
    <name evidence="2" type="ORF">TIFTF001_007567</name>
</gene>
<protein>
    <submittedName>
        <fullName evidence="2">Uncharacterized protein</fullName>
    </submittedName>
</protein>
<evidence type="ECO:0000313" key="2">
    <source>
        <dbReference type="EMBL" id="GMN38323.1"/>
    </source>
</evidence>
<sequence>MGREEKEREVGAVPIGGAAGWAEGGGTWGWGAPGWLGADWGRGGLGGCRRVSGRGGKGRPGLGLGVHRRCPLLEAARRSPVTKKT</sequence>
<evidence type="ECO:0000313" key="3">
    <source>
        <dbReference type="Proteomes" id="UP001187192"/>
    </source>
</evidence>
<reference evidence="2" key="1">
    <citation type="submission" date="2023-07" db="EMBL/GenBank/DDBJ databases">
        <title>draft genome sequence of fig (Ficus carica).</title>
        <authorList>
            <person name="Takahashi T."/>
            <person name="Nishimura K."/>
        </authorList>
    </citation>
    <scope>NUCLEOTIDE SEQUENCE</scope>
</reference>
<comment type="caution">
    <text evidence="2">The sequence shown here is derived from an EMBL/GenBank/DDBJ whole genome shotgun (WGS) entry which is preliminary data.</text>
</comment>
<accession>A0AA88A374</accession>
<keyword evidence="3" id="KW-1185">Reference proteome</keyword>
<dbReference type="Proteomes" id="UP001187192">
    <property type="component" value="Unassembled WGS sequence"/>
</dbReference>
<feature type="compositionally biased region" description="Basic and acidic residues" evidence="1">
    <location>
        <begin position="1"/>
        <end position="10"/>
    </location>
</feature>
<proteinExistence type="predicted"/>
<dbReference type="EMBL" id="BTGU01000008">
    <property type="protein sequence ID" value="GMN38323.1"/>
    <property type="molecule type" value="Genomic_DNA"/>
</dbReference>
<feature type="compositionally biased region" description="Gly residues" evidence="1">
    <location>
        <begin position="17"/>
        <end position="26"/>
    </location>
</feature>
<dbReference type="AlphaFoldDB" id="A0AA88A374"/>
<name>A0AA88A374_FICCA</name>
<feature type="region of interest" description="Disordered" evidence="1">
    <location>
        <begin position="1"/>
        <end position="26"/>
    </location>
</feature>
<evidence type="ECO:0000256" key="1">
    <source>
        <dbReference type="SAM" id="MobiDB-lite"/>
    </source>
</evidence>
<organism evidence="2 3">
    <name type="scientific">Ficus carica</name>
    <name type="common">Common fig</name>
    <dbReference type="NCBI Taxonomy" id="3494"/>
    <lineage>
        <taxon>Eukaryota</taxon>
        <taxon>Viridiplantae</taxon>
        <taxon>Streptophyta</taxon>
        <taxon>Embryophyta</taxon>
        <taxon>Tracheophyta</taxon>
        <taxon>Spermatophyta</taxon>
        <taxon>Magnoliopsida</taxon>
        <taxon>eudicotyledons</taxon>
        <taxon>Gunneridae</taxon>
        <taxon>Pentapetalae</taxon>
        <taxon>rosids</taxon>
        <taxon>fabids</taxon>
        <taxon>Rosales</taxon>
        <taxon>Moraceae</taxon>
        <taxon>Ficeae</taxon>
        <taxon>Ficus</taxon>
    </lineage>
</organism>